<dbReference type="GO" id="GO:0016052">
    <property type="term" value="P:carbohydrate catabolic process"/>
    <property type="evidence" value="ECO:0007669"/>
    <property type="project" value="TreeGrafter"/>
</dbReference>
<dbReference type="PIRSF" id="PIRSF001357">
    <property type="entry name" value="DeoC"/>
    <property type="match status" value="1"/>
</dbReference>
<organism evidence="8 9">
    <name type="scientific">Blastopirellula marina</name>
    <dbReference type="NCBI Taxonomy" id="124"/>
    <lineage>
        <taxon>Bacteria</taxon>
        <taxon>Pseudomonadati</taxon>
        <taxon>Planctomycetota</taxon>
        <taxon>Planctomycetia</taxon>
        <taxon>Pirellulales</taxon>
        <taxon>Pirellulaceae</taxon>
        <taxon>Blastopirellula</taxon>
    </lineage>
</organism>
<evidence type="ECO:0000256" key="7">
    <source>
        <dbReference type="HAMAP-Rule" id="MF_00114"/>
    </source>
</evidence>
<dbReference type="SMART" id="SM01133">
    <property type="entry name" value="DeoC"/>
    <property type="match status" value="1"/>
</dbReference>
<dbReference type="InterPro" id="IPR011343">
    <property type="entry name" value="DeoC"/>
</dbReference>
<dbReference type="UniPathway" id="UPA00002">
    <property type="reaction ID" value="UER00468"/>
</dbReference>
<dbReference type="CDD" id="cd00959">
    <property type="entry name" value="DeoC"/>
    <property type="match status" value="1"/>
</dbReference>
<evidence type="ECO:0000313" key="8">
    <source>
        <dbReference type="EMBL" id="PQO28295.1"/>
    </source>
</evidence>
<evidence type="ECO:0000313" key="9">
    <source>
        <dbReference type="Proteomes" id="UP000239388"/>
    </source>
</evidence>
<dbReference type="FunFam" id="3.20.20.70:FF:000044">
    <property type="entry name" value="Deoxyribose-phosphate aldolase"/>
    <property type="match status" value="1"/>
</dbReference>
<evidence type="ECO:0000256" key="3">
    <source>
        <dbReference type="ARBA" id="ARBA00023239"/>
    </source>
</evidence>
<proteinExistence type="inferred from homology"/>
<evidence type="ECO:0000256" key="5">
    <source>
        <dbReference type="ARBA" id="ARBA00048791"/>
    </source>
</evidence>
<dbReference type="NCBIfam" id="TIGR00126">
    <property type="entry name" value="deoC"/>
    <property type="match status" value="1"/>
</dbReference>
<dbReference type="InterPro" id="IPR013785">
    <property type="entry name" value="Aldolase_TIM"/>
</dbReference>
<evidence type="ECO:0000256" key="1">
    <source>
        <dbReference type="ARBA" id="ARBA00010936"/>
    </source>
</evidence>
<protein>
    <recommendedName>
        <fullName evidence="7">Deoxyribose-phosphate aldolase</fullName>
        <shortName evidence="7">DERA</shortName>
        <ecNumber evidence="7">4.1.2.4</ecNumber>
    </recommendedName>
    <alternativeName>
        <fullName evidence="7">2-deoxy-D-ribose 5-phosphate aldolase</fullName>
    </alternativeName>
    <alternativeName>
        <fullName evidence="7">Phosphodeoxyriboaldolase</fullName>
        <shortName evidence="7">Deoxyriboaldolase</shortName>
    </alternativeName>
</protein>
<reference evidence="8 9" key="1">
    <citation type="submission" date="2018-02" db="EMBL/GenBank/DDBJ databases">
        <title>Comparative genomes isolates from brazilian mangrove.</title>
        <authorList>
            <person name="Araujo J.E."/>
            <person name="Taketani R.G."/>
            <person name="Silva M.C.P."/>
            <person name="Loureco M.V."/>
            <person name="Andreote F.D."/>
        </authorList>
    </citation>
    <scope>NUCLEOTIDE SEQUENCE [LARGE SCALE GENOMIC DNA]</scope>
    <source>
        <strain evidence="8 9">NAP PRIS-MGV</strain>
    </source>
</reference>
<dbReference type="InterPro" id="IPR028581">
    <property type="entry name" value="DeoC_typeI"/>
</dbReference>
<dbReference type="PANTHER" id="PTHR10889:SF1">
    <property type="entry name" value="DEOXYRIBOSE-PHOSPHATE ALDOLASE"/>
    <property type="match status" value="1"/>
</dbReference>
<dbReference type="SUPFAM" id="SSF51569">
    <property type="entry name" value="Aldolase"/>
    <property type="match status" value="1"/>
</dbReference>
<dbReference type="OrthoDB" id="9778711at2"/>
<dbReference type="EMBL" id="PUIB01000025">
    <property type="protein sequence ID" value="PQO28295.1"/>
    <property type="molecule type" value="Genomic_DNA"/>
</dbReference>
<feature type="active site" description="Proton donor/acceptor" evidence="7">
    <location>
        <position position="94"/>
    </location>
</feature>
<accession>A0A2S8F818</accession>
<dbReference type="Gene3D" id="3.20.20.70">
    <property type="entry name" value="Aldolase class I"/>
    <property type="match status" value="1"/>
</dbReference>
<feature type="active site" description="Proton donor/acceptor" evidence="7">
    <location>
        <position position="205"/>
    </location>
</feature>
<dbReference type="AlphaFoldDB" id="A0A2S8F818"/>
<dbReference type="Proteomes" id="UP000239388">
    <property type="component" value="Unassembled WGS sequence"/>
</dbReference>
<gene>
    <name evidence="7 8" type="primary">deoC</name>
    <name evidence="8" type="ORF">C5Y98_25715</name>
</gene>
<dbReference type="GO" id="GO:0006018">
    <property type="term" value="P:2-deoxyribose 1-phosphate catabolic process"/>
    <property type="evidence" value="ECO:0007669"/>
    <property type="project" value="UniProtKB-UniRule"/>
</dbReference>
<dbReference type="GO" id="GO:0009264">
    <property type="term" value="P:deoxyribonucleotide catabolic process"/>
    <property type="evidence" value="ECO:0007669"/>
    <property type="project" value="UniProtKB-UniRule"/>
</dbReference>
<evidence type="ECO:0000256" key="6">
    <source>
        <dbReference type="ARBA" id="ARBA00056337"/>
    </source>
</evidence>
<keyword evidence="3 7" id="KW-0456">Lyase</keyword>
<dbReference type="GO" id="GO:0004139">
    <property type="term" value="F:deoxyribose-phosphate aldolase activity"/>
    <property type="evidence" value="ECO:0007669"/>
    <property type="project" value="UniProtKB-UniRule"/>
</dbReference>
<comment type="catalytic activity">
    <reaction evidence="5 7">
        <text>2-deoxy-D-ribose 5-phosphate = D-glyceraldehyde 3-phosphate + acetaldehyde</text>
        <dbReference type="Rhea" id="RHEA:12821"/>
        <dbReference type="ChEBI" id="CHEBI:15343"/>
        <dbReference type="ChEBI" id="CHEBI:59776"/>
        <dbReference type="ChEBI" id="CHEBI:62877"/>
        <dbReference type="EC" id="4.1.2.4"/>
    </reaction>
</comment>
<dbReference type="EC" id="4.1.2.4" evidence="7"/>
<evidence type="ECO:0000256" key="2">
    <source>
        <dbReference type="ARBA" id="ARBA00022490"/>
    </source>
</evidence>
<evidence type="ECO:0000256" key="4">
    <source>
        <dbReference type="ARBA" id="ARBA00023270"/>
    </source>
</evidence>
<dbReference type="RefSeq" id="WP_105358727.1">
    <property type="nucleotide sequence ID" value="NZ_PUIB01000025.1"/>
</dbReference>
<comment type="subcellular location">
    <subcellularLocation>
        <location evidence="7">Cytoplasm</location>
    </subcellularLocation>
</comment>
<dbReference type="HAMAP" id="MF_00114">
    <property type="entry name" value="DeoC_type1"/>
    <property type="match status" value="1"/>
</dbReference>
<comment type="similarity">
    <text evidence="1 7">Belongs to the DeoC/FbaB aldolase family. DeoC type 1 subfamily.</text>
</comment>
<sequence>MKYRYEDLAKMIDHALLHPTLTDAQLEAGCQTAIQYQVASVCVKPYHVSRAAKLLAGSDVAVGTVIGFPHGGNRTEVKRLETELACRDGAVEIDMVLNIGKAISGDWDYVFQDIQAVSQETHQHGGKLKVILETDYLTGGGGGLDSDSLKTKLCQICEAAEADWVKTSTGFGFVKQAEGGYNYQGATEHDLKLMRTACSAKVQVKASGGVRDLAGLIRVRELGASRCGTSATEAILDAYHTHANGETASAPDSQLGQGGY</sequence>
<dbReference type="GO" id="GO:0005737">
    <property type="term" value="C:cytoplasm"/>
    <property type="evidence" value="ECO:0007669"/>
    <property type="project" value="UniProtKB-SubCell"/>
</dbReference>
<dbReference type="InterPro" id="IPR002915">
    <property type="entry name" value="DeoC/FbaB/LacD_aldolase"/>
</dbReference>
<name>A0A2S8F818_9BACT</name>
<keyword evidence="4 7" id="KW-0704">Schiff base</keyword>
<comment type="caution">
    <text evidence="8">The sequence shown here is derived from an EMBL/GenBank/DDBJ whole genome shotgun (WGS) entry which is preliminary data.</text>
</comment>
<keyword evidence="2 7" id="KW-0963">Cytoplasm</keyword>
<comment type="function">
    <text evidence="6 7">Catalyzes a reversible aldol reaction between acetaldehyde and D-glyceraldehyde 3-phosphate to generate 2-deoxy-D-ribose 5-phosphate.</text>
</comment>
<dbReference type="PANTHER" id="PTHR10889">
    <property type="entry name" value="DEOXYRIBOSE-PHOSPHATE ALDOLASE"/>
    <property type="match status" value="1"/>
</dbReference>
<comment type="pathway">
    <text evidence="7">Carbohydrate degradation; 2-deoxy-D-ribose 1-phosphate degradation; D-glyceraldehyde 3-phosphate and acetaldehyde from 2-deoxy-alpha-D-ribose 1-phosphate: step 2/2.</text>
</comment>
<dbReference type="Pfam" id="PF01791">
    <property type="entry name" value="DeoC"/>
    <property type="match status" value="1"/>
</dbReference>
<feature type="active site" description="Schiff-base intermediate with acetaldehyde" evidence="7">
    <location>
        <position position="166"/>
    </location>
</feature>